<dbReference type="Gene3D" id="1.20.58.830">
    <property type="match status" value="5"/>
</dbReference>
<dbReference type="InterPro" id="IPR041480">
    <property type="entry name" value="CIDR1_gamma"/>
</dbReference>
<feature type="domain" description="Duffy-antigen binding" evidence="4">
    <location>
        <begin position="281"/>
        <end position="460"/>
    </location>
</feature>
<dbReference type="EMBL" id="KI925895">
    <property type="protein sequence ID" value="ETW45907.1"/>
    <property type="molecule type" value="Genomic_DNA"/>
</dbReference>
<name>A0A024WFT2_PLAFA</name>
<protein>
    <recommendedName>
        <fullName evidence="9">Duffy-binding-like domain-containing protein</fullName>
    </recommendedName>
</protein>
<organism evidence="7 8">
    <name type="scientific">Plasmodium falciparum MaliPS096_E11</name>
    <dbReference type="NCBI Taxonomy" id="1036727"/>
    <lineage>
        <taxon>Eukaryota</taxon>
        <taxon>Sar</taxon>
        <taxon>Alveolata</taxon>
        <taxon>Apicomplexa</taxon>
        <taxon>Aconoidasida</taxon>
        <taxon>Haemosporida</taxon>
        <taxon>Plasmodiidae</taxon>
        <taxon>Plasmodium</taxon>
        <taxon>Plasmodium (Laverania)</taxon>
    </lineage>
</organism>
<keyword evidence="2" id="KW-0472">Membrane</keyword>
<dbReference type="FunFam" id="1.20.58.830:FF:000002">
    <property type="entry name" value="Erythrocyte membrane protein 1, PfEMP1"/>
    <property type="match status" value="1"/>
</dbReference>
<dbReference type="InterPro" id="IPR008602">
    <property type="entry name" value="Duffy-antigen-binding"/>
</dbReference>
<feature type="compositionally biased region" description="Basic and acidic residues" evidence="1">
    <location>
        <begin position="863"/>
        <end position="876"/>
    </location>
</feature>
<feature type="domain" description="Duffy-binding-like" evidence="6">
    <location>
        <begin position="1758"/>
        <end position="1897"/>
    </location>
</feature>
<feature type="domain" description="Duffy-antigen binding" evidence="4">
    <location>
        <begin position="1954"/>
        <end position="2134"/>
    </location>
</feature>
<dbReference type="SUPFAM" id="SSF140924">
    <property type="entry name" value="Duffy binding domain-like"/>
    <property type="match status" value="6"/>
</dbReference>
<feature type="transmembrane region" description="Helical" evidence="2">
    <location>
        <begin position="2271"/>
        <end position="2288"/>
    </location>
</feature>
<evidence type="ECO:0000259" key="3">
    <source>
        <dbReference type="Pfam" id="PF03011"/>
    </source>
</evidence>
<reference evidence="7 8" key="1">
    <citation type="submission" date="2013-02" db="EMBL/GenBank/DDBJ databases">
        <title>The Genome Annotation of Plasmodium falciparum MaliPS096_E11.</title>
        <authorList>
            <consortium name="The Broad Institute Genome Sequencing Platform"/>
            <consortium name="The Broad Institute Genome Sequencing Center for Infectious Disease"/>
            <person name="Neafsey D."/>
            <person name="Hoffman S."/>
            <person name="Volkman S."/>
            <person name="Rosenthal P."/>
            <person name="Walker B."/>
            <person name="Young S.K."/>
            <person name="Zeng Q."/>
            <person name="Gargeya S."/>
            <person name="Fitzgerald M."/>
            <person name="Haas B."/>
            <person name="Abouelleil A."/>
            <person name="Allen A.W."/>
            <person name="Alvarado L."/>
            <person name="Arachchi H.M."/>
            <person name="Berlin A.M."/>
            <person name="Chapman S.B."/>
            <person name="Gainer-Dewar J."/>
            <person name="Goldberg J."/>
            <person name="Griggs A."/>
            <person name="Gujja S."/>
            <person name="Hansen M."/>
            <person name="Howarth C."/>
            <person name="Imamovic A."/>
            <person name="Ireland A."/>
            <person name="Larimer J."/>
            <person name="McCowan C."/>
            <person name="Murphy C."/>
            <person name="Pearson M."/>
            <person name="Poon T.W."/>
            <person name="Priest M."/>
            <person name="Roberts A."/>
            <person name="Saif S."/>
            <person name="Shea T."/>
            <person name="Sisk P."/>
            <person name="Sykes S."/>
            <person name="Wortman J."/>
            <person name="Nusbaum C."/>
            <person name="Birren B."/>
        </authorList>
    </citation>
    <scope>NUCLEOTIDE SEQUENCE [LARGE SCALE GENOMIC DNA]</scope>
    <source>
        <strain evidence="7 8">MaliPS096_E11</strain>
    </source>
</reference>
<feature type="domain" description="Duffy-binding-like" evidence="6">
    <location>
        <begin position="1026"/>
        <end position="1177"/>
    </location>
</feature>
<feature type="compositionally biased region" description="Basic and acidic residues" evidence="1">
    <location>
        <begin position="2238"/>
        <end position="2254"/>
    </location>
</feature>
<dbReference type="Pfam" id="PF22672">
    <property type="entry name" value="DBL_C"/>
    <property type="match status" value="2"/>
</dbReference>
<feature type="compositionally biased region" description="Acidic residues" evidence="1">
    <location>
        <begin position="668"/>
        <end position="693"/>
    </location>
</feature>
<dbReference type="InterPro" id="IPR054595">
    <property type="entry name" value="DBL_C"/>
</dbReference>
<evidence type="ECO:0000259" key="6">
    <source>
        <dbReference type="Pfam" id="PF22672"/>
    </source>
</evidence>
<feature type="compositionally biased region" description="Basic and acidic residues" evidence="1">
    <location>
        <begin position="799"/>
        <end position="812"/>
    </location>
</feature>
<accession>A0A024WFT2</accession>
<evidence type="ECO:0000256" key="2">
    <source>
        <dbReference type="SAM" id="Phobius"/>
    </source>
</evidence>
<proteinExistence type="predicted"/>
<feature type="compositionally biased region" description="Polar residues" evidence="1">
    <location>
        <begin position="218"/>
        <end position="229"/>
    </location>
</feature>
<dbReference type="OrthoDB" id="10521891at2759"/>
<evidence type="ECO:0000256" key="1">
    <source>
        <dbReference type="SAM" id="MobiDB-lite"/>
    </source>
</evidence>
<dbReference type="FunFam" id="1.20.58.830:FF:000021">
    <property type="entry name" value="Erythrocyte membrane protein 1, PfEMP1"/>
    <property type="match status" value="1"/>
</dbReference>
<feature type="domain" description="Duffy-antigen binding" evidence="4">
    <location>
        <begin position="1569"/>
        <end position="1754"/>
    </location>
</feature>
<feature type="compositionally biased region" description="Basic and acidic residues" evidence="1">
    <location>
        <begin position="205"/>
        <end position="217"/>
    </location>
</feature>
<feature type="region of interest" description="Disordered" evidence="1">
    <location>
        <begin position="842"/>
        <end position="877"/>
    </location>
</feature>
<evidence type="ECO:0000259" key="5">
    <source>
        <dbReference type="Pfam" id="PF18562"/>
    </source>
</evidence>
<feature type="region of interest" description="Disordered" evidence="1">
    <location>
        <begin position="785"/>
        <end position="812"/>
    </location>
</feature>
<feature type="domain" description="Duffy-binding-like" evidence="3">
    <location>
        <begin position="6"/>
        <end position="166"/>
    </location>
</feature>
<dbReference type="Pfam" id="PF05424">
    <property type="entry name" value="Duffy_binding"/>
    <property type="match status" value="4"/>
</dbReference>
<feature type="domain" description="Duffy-antigen binding" evidence="4">
    <location>
        <begin position="770"/>
        <end position="989"/>
    </location>
</feature>
<sequence>MHYNAFFRKWVYDMLHDSVEWRKQLGNCINDAKSQNCKNNKCNRECGCFEKWVEQKQQEWKKIKEHFDKQKDLPPCLSHYKLLELLLEKKELLKSIKEAYGDTDDIKHIKQLLNDKAAVAGVLGGGDASGPGGACTEGPVAEKDTTIDKLLKHEEGIAEKCVENNPPEKCQPKKLKNPCSGDKKYDMLAEKVAETLQGKAQTQLDRNDSRNALRSDASKGQYNGRNSGNDLEENICSIDQTYSNAGNDESKNPCNGKGDGFKIGTEWPNIEGKKQTSYTDVYLPPRRQHMCTSNLEHLNTGNNGLSNSSIASNSLLGDVLLAAKEEAEDIKNKAKGKDAKNGLTDDQTVCRAIRYSFADIGDIIRGRDMWDKDKGARDMEDHLKKIFGKIKEEIKKKHLGIKGNDKYVKDNENKQLRSDWWEANRDQIWKAMQCKTSPSVTTNCDKQPTPYDDYIPQRLRWMTEWAEWYCKEQSRLYGELMVACGRCKEKGSGKECMNGSVECKKCKPACEEYKKEIDKWKKQWEQMQIPYVILYYEAQRNSDGMVLVGTYPDYKQVVEFFKKLKETIKSSALNRPKRSTDAITTDPTTPYSSAAGYIHQEARTGLCLEQREFCDKKNGIDNTSYAFKDPPHGYDKACKCDTRNQQTDGAPGRAEIPEDERTPRPDSDVEEEDESEASDEDDEDEDEGEEQPEPVENTEKEVPSPPKKEDTTSLDVCETVKNALTIDTLKQACNLKYSGNNSRLGWKCIPSGNDKATGGAVTAPGDKGAICIPPRRRRLYVGKLETLDTDSTSQNDVKTPSKPDKTASQDPSDKLREAFIQSAAIETFFLWDRYKKEWEQRNKSQNEVGGAAGGLQPPDGTLGDDKDKDPQKELQESGKIPDGFLRLMFYTLGDYRDILFGDKEVIETLKKSGDKNIDKIEQKIKSVIEKSDSTSPRTPPVPPKTDSEKPRKTLWDRIAPSIWKGMVCALSYDTTNISMNPEVHKHLTTNNNNNYKDVTISSVDPSGDTKLDDFAKRPTFFRWLEEWGEEFCRKQRHKLKNLEKQCRGVNNSGNEKYCSGDGYHCNDDDLKHNKMFTRLNCGDCEKECTNYRKWIQKKVQEFDKHKNKYGNEIEKLKTDSSKNAHDKMFYELINEKNNYTCAEEFLASLNNCKNGEHDKNQTNKIDFKNLHKTFGPSTYCKACPIYGVNCDARGPSRGRSATNGCTKNTEPTNNEMHVVGDSTPIDILINDGATKETNNELQEKCKEYGLYKNLKKQKWKCQNINNIYKCELQKPLNSEYYDDNIPFKILFERWLRDFVEGYNKSKERITRCTNDKTSCKQGCKGNCVCVEEWLKIKEEEWNIIKQYYKQNFQSDDEPIDSNIKGFFEHGTFSSDAEEAKKVVDEENKRDELWGCTGRNDCESKEEREKYGEFITNLIKKLKEKIGKCKTQHSDKTQPCDEIPPHSDETLEEQTDDDTTDNQSPAFCPPPEPPMTCVEKIAKELRVEAEVNANKYDSSLKGKGKDFKSECNKVKKENGTSQEDLCKFDKTYKNSLNNMDKQCELKGMDRLMLGKTWNSKYISKVGKVLYIPPRREHMCLDALNTLGRLTINDSSALLKKVQEAAKREGDDIIKKLLEQNSCDEHRICDAMKYSFADIGDIIRGRDLLNKNNKQKGIQKKIENTFENIYIKLERDKSKYANDRQKYLKLRSDWWDANRKAIWNAMTCNAPKDAKLNKRNEEPEGTSTSGSFVSTLDNCGYEKDPPDYDYIPQPFRWMQEWSEYYCKLLNKEMEQFENICAECKNNGVSCKDDINGNKCKKCKEQCKNYNTLIHKSILEFDKYKETYNELYKNNTKAKISSEKHFKNFLEKLKDQCKDKNSADKYLDEASHCKKYKFTNSNNKNNDNYAFKNPPKDFEQACRCDAPDPLDECPNNKENKGACKKLSIENECKNKNLNNDDGWSAQEVKESTGKNNGVLVPPRRRHLCLRNITSNTKSINNKKIFKNKLLKSAYSEGYYLWDKYKHDSTTLLDVMRYSFYDYGDIVKGTDMMDNYLLKQLKTTIDQLLKDPHNDDASSYREKWWEANKTHVWHAMICGYQERNGYNSINASWCSVPTHDEKTHQFLRWFREWTESFCIQRKKLYDIMVNNCKEAECDKNTGKVNLSECTQACREYENYVSKKKNEYFSQKVKYDKDFKASNNKNDAPRYFKYSTYFNKYDCLYDHFNNDNNWKNPYDSFDDPKHKEKCQCIQSIISIERKKKEEPKEPVQPPKKPEVEPPQADEPFNRDILEKTIPFGIALALGSIAFLFLK</sequence>
<evidence type="ECO:0000313" key="8">
    <source>
        <dbReference type="Proteomes" id="UP000030699"/>
    </source>
</evidence>
<keyword evidence="2" id="KW-0812">Transmembrane</keyword>
<dbReference type="Gene3D" id="1.20.58.1930">
    <property type="match status" value="1"/>
</dbReference>
<reference evidence="7 8" key="2">
    <citation type="submission" date="2013-02" db="EMBL/GenBank/DDBJ databases">
        <title>The Genome Sequence of Plasmodium falciparum MaliPS096_E11.</title>
        <authorList>
            <consortium name="The Broad Institute Genome Sequencing Platform"/>
            <consortium name="The Broad Institute Genome Sequencing Center for Infectious Disease"/>
            <person name="Neafsey D."/>
            <person name="Cheeseman I."/>
            <person name="Volkman S."/>
            <person name="Adams J."/>
            <person name="Walker B."/>
            <person name="Young S.K."/>
            <person name="Zeng Q."/>
            <person name="Gargeya S."/>
            <person name="Fitzgerald M."/>
            <person name="Haas B."/>
            <person name="Abouelleil A."/>
            <person name="Alvarado L."/>
            <person name="Arachchi H.M."/>
            <person name="Berlin A.M."/>
            <person name="Chapman S.B."/>
            <person name="Dewar J."/>
            <person name="Goldberg J."/>
            <person name="Griggs A."/>
            <person name="Gujja S."/>
            <person name="Hansen M."/>
            <person name="Howarth C."/>
            <person name="Imamovic A."/>
            <person name="Larimer J."/>
            <person name="McCowan C."/>
            <person name="Murphy C."/>
            <person name="Neiman D."/>
            <person name="Pearson M."/>
            <person name="Priest M."/>
            <person name="Roberts A."/>
            <person name="Saif S."/>
            <person name="Shea T."/>
            <person name="Sisk P."/>
            <person name="Sykes S."/>
            <person name="Wortman J."/>
            <person name="Nusbaum C."/>
            <person name="Birren B."/>
        </authorList>
    </citation>
    <scope>NUCLEOTIDE SEQUENCE [LARGE SCALE GENOMIC DNA]</scope>
    <source>
        <strain evidence="7 8">MaliPS096_E11</strain>
    </source>
</reference>
<dbReference type="Pfam" id="PF03011">
    <property type="entry name" value="PFEMP"/>
    <property type="match status" value="2"/>
</dbReference>
<feature type="compositionally biased region" description="Basic and acidic residues" evidence="1">
    <location>
        <begin position="655"/>
        <end position="667"/>
    </location>
</feature>
<feature type="domain" description="Cysteine-rich interdomain region 1 gamma" evidence="5">
    <location>
        <begin position="1223"/>
        <end position="1274"/>
    </location>
</feature>
<feature type="region of interest" description="Disordered" evidence="1">
    <location>
        <begin position="2238"/>
        <end position="2262"/>
    </location>
</feature>
<gene>
    <name evidence="7" type="ORF">PFMALIP_06029</name>
</gene>
<evidence type="ECO:0000259" key="4">
    <source>
        <dbReference type="Pfam" id="PF05424"/>
    </source>
</evidence>
<dbReference type="GO" id="GO:0016020">
    <property type="term" value="C:membrane"/>
    <property type="evidence" value="ECO:0007669"/>
    <property type="project" value="InterPro"/>
</dbReference>
<dbReference type="Proteomes" id="UP000030699">
    <property type="component" value="Unassembled WGS sequence"/>
</dbReference>
<feature type="compositionally biased region" description="Basic and acidic residues" evidence="1">
    <location>
        <begin position="1429"/>
        <end position="1448"/>
    </location>
</feature>
<dbReference type="Pfam" id="PF18562">
    <property type="entry name" value="CIDR1_gamma"/>
    <property type="match status" value="1"/>
</dbReference>
<feature type="region of interest" description="Disordered" evidence="1">
    <location>
        <begin position="927"/>
        <end position="950"/>
    </location>
</feature>
<keyword evidence="2" id="KW-1133">Transmembrane helix</keyword>
<dbReference type="Gene3D" id="1.20.1310.20">
    <property type="entry name" value="Duffy-antigen binding domain"/>
    <property type="match status" value="4"/>
</dbReference>
<feature type="compositionally biased region" description="Basic and acidic residues" evidence="1">
    <location>
        <begin position="697"/>
        <end position="711"/>
    </location>
</feature>
<feature type="region of interest" description="Disordered" evidence="1">
    <location>
        <begin position="196"/>
        <end position="231"/>
    </location>
</feature>
<feature type="region of interest" description="Disordered" evidence="1">
    <location>
        <begin position="1429"/>
        <end position="1472"/>
    </location>
</feature>
<feature type="compositionally biased region" description="Polar residues" evidence="1">
    <location>
        <begin position="789"/>
        <end position="798"/>
    </location>
</feature>
<feature type="non-terminal residue" evidence="7">
    <location>
        <position position="2289"/>
    </location>
</feature>
<feature type="compositionally biased region" description="Acidic residues" evidence="1">
    <location>
        <begin position="1449"/>
        <end position="1459"/>
    </location>
</feature>
<dbReference type="InterPro" id="IPR004258">
    <property type="entry name" value="DBL"/>
</dbReference>
<evidence type="ECO:0000313" key="7">
    <source>
        <dbReference type="EMBL" id="ETW45907.1"/>
    </source>
</evidence>
<feature type="domain" description="Duffy-binding-like" evidence="3">
    <location>
        <begin position="1290"/>
        <end position="1435"/>
    </location>
</feature>
<feature type="region of interest" description="Disordered" evidence="1">
    <location>
        <begin position="638"/>
        <end position="714"/>
    </location>
</feature>
<dbReference type="InterPro" id="IPR042202">
    <property type="entry name" value="Duffy-ag-bd_sf"/>
</dbReference>
<evidence type="ECO:0008006" key="9">
    <source>
        <dbReference type="Google" id="ProtNLM"/>
    </source>
</evidence>
<dbReference type="GO" id="GO:0046789">
    <property type="term" value="F:host cell surface receptor binding"/>
    <property type="evidence" value="ECO:0007669"/>
    <property type="project" value="InterPro"/>
</dbReference>